<evidence type="ECO:0000256" key="1">
    <source>
        <dbReference type="ARBA" id="ARBA00022553"/>
    </source>
</evidence>
<evidence type="ECO:0000259" key="4">
    <source>
        <dbReference type="PROSITE" id="PS50930"/>
    </source>
</evidence>
<sequence>MKGKIKILIVEDDMIIAANISLQLSKLGYEVTGIESRGEDAIKHALDNHPDIILMDIQLKGKLNGIEAAKQIQNKADIPLIYLTANSDDVSFQKAKETHPYAFISKPFTKLNLERTIALVVEKIPNENKGGHESDALTECLDDRIFIRNNGKLIKLMLDDILYIEAERNYCNIVTVNQKYLIVCPLNSFCQKMESKDFLRVHRSYVVNIKKLDAVADSHLEINRKVIPISKMYKEDLMRSIRRV</sequence>
<evidence type="ECO:0000256" key="2">
    <source>
        <dbReference type="PROSITE-ProRule" id="PRU00169"/>
    </source>
</evidence>
<dbReference type="InterPro" id="IPR007492">
    <property type="entry name" value="LytTR_DNA-bd_dom"/>
</dbReference>
<comment type="caution">
    <text evidence="5">The sequence shown here is derived from an EMBL/GenBank/DDBJ whole genome shotgun (WGS) entry which is preliminary data.</text>
</comment>
<keyword evidence="1 2" id="KW-0597">Phosphoprotein</keyword>
<evidence type="ECO:0000259" key="3">
    <source>
        <dbReference type="PROSITE" id="PS50110"/>
    </source>
</evidence>
<dbReference type="PROSITE" id="PS50110">
    <property type="entry name" value="RESPONSE_REGULATORY"/>
    <property type="match status" value="1"/>
</dbReference>
<dbReference type="Pfam" id="PF00072">
    <property type="entry name" value="Response_reg"/>
    <property type="match status" value="1"/>
</dbReference>
<organism evidence="5 6">
    <name type="scientific">Fontibacter flavus</name>
    <dbReference type="NCBI Taxonomy" id="654838"/>
    <lineage>
        <taxon>Bacteria</taxon>
        <taxon>Pseudomonadati</taxon>
        <taxon>Bacteroidota</taxon>
        <taxon>Cytophagia</taxon>
        <taxon>Cytophagales</taxon>
        <taxon>Cyclobacteriaceae</taxon>
        <taxon>Fontibacter</taxon>
    </lineage>
</organism>
<dbReference type="SMART" id="SM00448">
    <property type="entry name" value="REC"/>
    <property type="match status" value="1"/>
</dbReference>
<feature type="modified residue" description="4-aspartylphosphate" evidence="2">
    <location>
        <position position="56"/>
    </location>
</feature>
<dbReference type="InterPro" id="IPR011006">
    <property type="entry name" value="CheY-like_superfamily"/>
</dbReference>
<dbReference type="PROSITE" id="PS50930">
    <property type="entry name" value="HTH_LYTTR"/>
    <property type="match status" value="1"/>
</dbReference>
<dbReference type="Pfam" id="PF04397">
    <property type="entry name" value="LytTR"/>
    <property type="match status" value="1"/>
</dbReference>
<dbReference type="RefSeq" id="WP_382388738.1">
    <property type="nucleotide sequence ID" value="NZ_JBHLWI010000046.1"/>
</dbReference>
<dbReference type="Gene3D" id="2.40.50.1020">
    <property type="entry name" value="LytTr DNA-binding domain"/>
    <property type="match status" value="1"/>
</dbReference>
<reference evidence="5 6" key="1">
    <citation type="submission" date="2024-09" db="EMBL/GenBank/DDBJ databases">
        <authorList>
            <person name="Sun Q."/>
            <person name="Mori K."/>
        </authorList>
    </citation>
    <scope>NUCLEOTIDE SEQUENCE [LARGE SCALE GENOMIC DNA]</scope>
    <source>
        <strain evidence="5 6">CCM 7650</strain>
    </source>
</reference>
<name>A0ABV6FWK5_9BACT</name>
<dbReference type="InterPro" id="IPR050595">
    <property type="entry name" value="Bact_response_regulator"/>
</dbReference>
<gene>
    <name evidence="5" type="ORF">ACFFIP_16135</name>
</gene>
<proteinExistence type="predicted"/>
<accession>A0ABV6FWK5</accession>
<feature type="domain" description="Response regulatory" evidence="3">
    <location>
        <begin position="6"/>
        <end position="121"/>
    </location>
</feature>
<dbReference type="Proteomes" id="UP001589797">
    <property type="component" value="Unassembled WGS sequence"/>
</dbReference>
<evidence type="ECO:0000313" key="6">
    <source>
        <dbReference type="Proteomes" id="UP001589797"/>
    </source>
</evidence>
<dbReference type="Gene3D" id="3.40.50.2300">
    <property type="match status" value="1"/>
</dbReference>
<evidence type="ECO:0000313" key="5">
    <source>
        <dbReference type="EMBL" id="MFC0264223.1"/>
    </source>
</evidence>
<dbReference type="SUPFAM" id="SSF52172">
    <property type="entry name" value="CheY-like"/>
    <property type="match status" value="1"/>
</dbReference>
<dbReference type="CDD" id="cd17534">
    <property type="entry name" value="REC_DC-like"/>
    <property type="match status" value="1"/>
</dbReference>
<dbReference type="PANTHER" id="PTHR44591">
    <property type="entry name" value="STRESS RESPONSE REGULATOR PROTEIN 1"/>
    <property type="match status" value="1"/>
</dbReference>
<protein>
    <submittedName>
        <fullName evidence="5">LytR/AlgR family response regulator transcription factor</fullName>
    </submittedName>
</protein>
<dbReference type="InterPro" id="IPR001789">
    <property type="entry name" value="Sig_transdc_resp-reg_receiver"/>
</dbReference>
<dbReference type="SMART" id="SM00850">
    <property type="entry name" value="LytTR"/>
    <property type="match status" value="1"/>
</dbReference>
<dbReference type="EMBL" id="JBHLWI010000046">
    <property type="protein sequence ID" value="MFC0264223.1"/>
    <property type="molecule type" value="Genomic_DNA"/>
</dbReference>
<dbReference type="PANTHER" id="PTHR44591:SF3">
    <property type="entry name" value="RESPONSE REGULATORY DOMAIN-CONTAINING PROTEIN"/>
    <property type="match status" value="1"/>
</dbReference>
<feature type="domain" description="HTH LytTR-type" evidence="4">
    <location>
        <begin position="145"/>
        <end position="212"/>
    </location>
</feature>
<keyword evidence="6" id="KW-1185">Reference proteome</keyword>